<dbReference type="InterPro" id="IPR009012">
    <property type="entry name" value="GrpE_head"/>
</dbReference>
<keyword evidence="1" id="KW-0143">Chaperone</keyword>
<dbReference type="InterPro" id="IPR000740">
    <property type="entry name" value="GrpE"/>
</dbReference>
<gene>
    <name evidence="3" type="ORF">SAMN04489732_118147</name>
</gene>
<evidence type="ECO:0000313" key="4">
    <source>
        <dbReference type="Proteomes" id="UP000198582"/>
    </source>
</evidence>
<feature type="region of interest" description="Disordered" evidence="2">
    <location>
        <begin position="1"/>
        <end position="23"/>
    </location>
</feature>
<dbReference type="SUPFAM" id="SSF51064">
    <property type="entry name" value="Head domain of nucleotide exchange factor GrpE"/>
    <property type="match status" value="1"/>
</dbReference>
<proteinExistence type="predicted"/>
<reference evidence="3 4" key="1">
    <citation type="submission" date="2016-10" db="EMBL/GenBank/DDBJ databases">
        <authorList>
            <person name="de Groot N.N."/>
        </authorList>
    </citation>
    <scope>NUCLEOTIDE SEQUENCE [LARGE SCALE GENOMIC DNA]</scope>
    <source>
        <strain evidence="3 4">DSM 44993</strain>
    </source>
</reference>
<accession>A0A1H8YJ20</accession>
<dbReference type="GO" id="GO:0000774">
    <property type="term" value="F:adenyl-nucleotide exchange factor activity"/>
    <property type="evidence" value="ECO:0007669"/>
    <property type="project" value="InterPro"/>
</dbReference>
<evidence type="ECO:0000313" key="3">
    <source>
        <dbReference type="EMBL" id="SEP52052.1"/>
    </source>
</evidence>
<dbReference type="EMBL" id="FOEF01000018">
    <property type="protein sequence ID" value="SEP52052.1"/>
    <property type="molecule type" value="Genomic_DNA"/>
</dbReference>
<evidence type="ECO:0000256" key="1">
    <source>
        <dbReference type="ARBA" id="ARBA00023186"/>
    </source>
</evidence>
<dbReference type="Gene3D" id="2.30.22.10">
    <property type="entry name" value="Head domain of nucleotide exchange factor GrpE"/>
    <property type="match status" value="1"/>
</dbReference>
<organism evidence="3 4">
    <name type="scientific">Amycolatopsis saalfeldensis</name>
    <dbReference type="NCBI Taxonomy" id="394193"/>
    <lineage>
        <taxon>Bacteria</taxon>
        <taxon>Bacillati</taxon>
        <taxon>Actinomycetota</taxon>
        <taxon>Actinomycetes</taxon>
        <taxon>Pseudonocardiales</taxon>
        <taxon>Pseudonocardiaceae</taxon>
        <taxon>Amycolatopsis</taxon>
    </lineage>
</organism>
<dbReference type="Proteomes" id="UP000198582">
    <property type="component" value="Unassembled WGS sequence"/>
</dbReference>
<dbReference type="STRING" id="394193.SAMN04489732_118147"/>
<protein>
    <submittedName>
        <fullName evidence="3">GrpE protein</fullName>
    </submittedName>
</protein>
<dbReference type="GO" id="GO:0006457">
    <property type="term" value="P:protein folding"/>
    <property type="evidence" value="ECO:0007669"/>
    <property type="project" value="InterPro"/>
</dbReference>
<name>A0A1H8YJ20_9PSEU</name>
<dbReference type="Pfam" id="PF01025">
    <property type="entry name" value="GrpE"/>
    <property type="match status" value="1"/>
</dbReference>
<dbReference type="RefSeq" id="WP_091624690.1">
    <property type="nucleotide sequence ID" value="NZ_FOEF01000018.1"/>
</dbReference>
<dbReference type="GO" id="GO:0051087">
    <property type="term" value="F:protein-folding chaperone binding"/>
    <property type="evidence" value="ECO:0007669"/>
    <property type="project" value="InterPro"/>
</dbReference>
<dbReference type="GO" id="GO:0042803">
    <property type="term" value="F:protein homodimerization activity"/>
    <property type="evidence" value="ECO:0007669"/>
    <property type="project" value="InterPro"/>
</dbReference>
<keyword evidence="4" id="KW-1185">Reference proteome</keyword>
<sequence length="135" mass="14303">MAWFRSKEVDPDEGTPVGEAASNTGVDVVAAPGDELERALADRQALIQLCLYALDRARSGGVVERLEHGLAGIGVCALRPDGERFDPARHEAGGAVTTDDPALDGVVAETEVTGFADHERLLRAPIVTVYAKRVP</sequence>
<evidence type="ECO:0000256" key="2">
    <source>
        <dbReference type="SAM" id="MobiDB-lite"/>
    </source>
</evidence>
<dbReference type="AlphaFoldDB" id="A0A1H8YJ20"/>